<keyword evidence="3" id="KW-0862">Zinc</keyword>
<evidence type="ECO:0000256" key="5">
    <source>
        <dbReference type="SAM" id="MobiDB-lite"/>
    </source>
</evidence>
<sequence>MSSAKPALTTDISNYGDTGHGDPSQTMKALTWQGKNQVKLVETARPTIVDDDDVILRVTGSTICGSDLHLLHSAIPEMHKGDILGHEFCGIVEKVGPKVKKRKIGERAVASFQIACGSCYYCEKKLSSLCERTNGSESEKALYGRRTAGMFGYSHFTGGFAGGQAEFVRVPFGDVNLLPLPDDVPDEQGLYLSDVLATSWNAVVDTGVKQGDTVAIWGAGPIGQMAAEFAVVNGASRIIMIDGGEGRWRLDFMKTKVPNLETIDFTRLPRGETVVSMLKQMCEGRGPDIAIECAAGEYAKGLGHAIQRTLGMENDTSELLNEMIESVRGFGCCGVTGIYTGYCNHFNIGSLMETGIHLNGNGQAPVHKYWNELLALIQKGTICPLDMVTHRFDLNDMEKVYDLFNRRADGFLLLIAIALEVCRRYNDGIGWLVRYKDASDLPTTVSVAYIIVPTVIALIAVNLWEFSSCDVLRLEPYFQLAKPRGASARVLFTNYSFCYGITAPITAARNRHWIVLCVSLMSLVLRMLLPSLFAGLIVMSELNLTEPKIIETWPALVDLQTQEALIAAEGSGRSEFTQEADLLLLRSPHYAAAPISMPVDDENDTSMLRLNQTIYWANLTCVVTPLQGTLSTTHPRNYTSLDGEQTISWNMRGISIQTPSDSDSASGCSINFALDSVAPTDTDRFQLRYWEPGQSIRNLNATSAFAGSGCGSPTLYGIISEGSVLKNGSITTSSATAFACVATYHYAEAEVLIATNTSIVAAQIQPGTVNSLRPSEFSIDRFEDQVRVGPRAASIERTARTISSSSVLETGSPSNFIELEQYQQQLRNTWNHRFLITMNKMFNPTSPTTIHAEQQSVSVILQMLRDPAIHAETMLCAASILLSLLAFVYMWRPNFLQSDPGSIAAQCAIVADLFSPTIALARPDTDFHRATTRQLLQWAKGLWCRWSGGPKERRLEIVSLDGNPVPLSTREFRRKKDLMPHFLRLPWFFIECLSLAFVLALFALSLRYLRLDDPNYMTWPLLVLYTSMLFVPTIVASMISGLLASVLRHLSVLEPWTQLQKGPVTAKQSLLMNYGCQTAFAVLWKCARRGPRLLVIVALACILDLLLTVISGGLFEPQLRQHLTAAPGLYATYNLSTLSRQSHSPVMDSYTVIPSSSTIDAPFLPWTTSNHSFVPIFIAEPESDRTSYTALTPGIGVDLICEGLPRSDSWIDRNSGKSYWEFRPFNGSTESTCSVEAPWAASDYPERFIHYLAPTGSSASTECETSTLVVLTRWNTTTGASPHTDNTVALHCQPTIEVQNFIVQFDHSGHIESYEAVPGSSITDYAFYQNASDILGQFNREFTESLQTLPAHPNSSFYQYDWPGVLTARTIDKLKPNSGSVDPALLINAVQLTYCTVFSTYFTLWRDLYLQRLPQSHSVAIDGTVTQGMWGLLPSTPSILTVIILVSLDVLLMVGVFVAYRGQFSGPRIPKSIGSLIPWIAHSQMMRDFEGAHVWSEVQQREHLEQIGRTYSLGTFLRPDGVSRMAVDYKDDEQAYELHDMPSSAMVAVESTALELPPGRQPHRTPQSGPVDHA</sequence>
<dbReference type="InterPro" id="IPR011032">
    <property type="entry name" value="GroES-like_sf"/>
</dbReference>
<evidence type="ECO:0000256" key="6">
    <source>
        <dbReference type="SAM" id="Phobius"/>
    </source>
</evidence>
<dbReference type="RefSeq" id="XP_022393467.1">
    <property type="nucleotide sequence ID" value="XM_022528952.1"/>
</dbReference>
<dbReference type="InterPro" id="IPR036291">
    <property type="entry name" value="NAD(P)-bd_dom_sf"/>
</dbReference>
<accession>A0A1F8ADD6</accession>
<protein>
    <submittedName>
        <fullName evidence="8">Alcohol dehydrogenase</fullName>
    </submittedName>
</protein>
<evidence type="ECO:0000313" key="9">
    <source>
        <dbReference type="Proteomes" id="UP000179179"/>
    </source>
</evidence>
<dbReference type="CDD" id="cd08283">
    <property type="entry name" value="FDH_like_1"/>
    <property type="match status" value="1"/>
</dbReference>
<reference evidence="8 9" key="1">
    <citation type="journal article" date="2016" name="Genome Biol. Evol.">
        <title>Draft genome sequence of an aflatoxigenic Aspergillus species, A. bombycis.</title>
        <authorList>
            <person name="Moore G.G."/>
            <person name="Mack B.M."/>
            <person name="Beltz S.B."/>
            <person name="Gilbert M.K."/>
        </authorList>
    </citation>
    <scope>NUCLEOTIDE SEQUENCE [LARGE SCALE GENOMIC DNA]</scope>
    <source>
        <strain evidence="9">NRRL 26010</strain>
    </source>
</reference>
<keyword evidence="9" id="KW-1185">Reference proteome</keyword>
<dbReference type="PANTHER" id="PTHR42813">
    <property type="entry name" value="ZINC-TYPE ALCOHOL DEHYDROGENASE-LIKE"/>
    <property type="match status" value="1"/>
</dbReference>
<dbReference type="InterPro" id="IPR002328">
    <property type="entry name" value="ADH_Zn_CS"/>
</dbReference>
<feature type="domain" description="Alcohol dehydrogenase-like N-terminal" evidence="7">
    <location>
        <begin position="51"/>
        <end position="180"/>
    </location>
</feature>
<proteinExistence type="predicted"/>
<dbReference type="Gene3D" id="3.40.50.720">
    <property type="entry name" value="NAD(P)-binding Rossmann-like Domain"/>
    <property type="match status" value="1"/>
</dbReference>
<keyword evidence="6" id="KW-0812">Transmembrane</keyword>
<dbReference type="GO" id="GO:0016491">
    <property type="term" value="F:oxidoreductase activity"/>
    <property type="evidence" value="ECO:0007669"/>
    <property type="project" value="UniProtKB-KW"/>
</dbReference>
<dbReference type="Gene3D" id="3.90.180.10">
    <property type="entry name" value="Medium-chain alcohol dehydrogenases, catalytic domain"/>
    <property type="match status" value="1"/>
</dbReference>
<feature type="transmembrane region" description="Helical" evidence="6">
    <location>
        <begin position="873"/>
        <end position="891"/>
    </location>
</feature>
<feature type="region of interest" description="Disordered" evidence="5">
    <location>
        <begin position="1555"/>
        <end position="1574"/>
    </location>
</feature>
<dbReference type="SUPFAM" id="SSF51735">
    <property type="entry name" value="NAD(P)-binding Rossmann-fold domains"/>
    <property type="match status" value="1"/>
</dbReference>
<dbReference type="GO" id="GO:0008270">
    <property type="term" value="F:zinc ion binding"/>
    <property type="evidence" value="ECO:0007669"/>
    <property type="project" value="InterPro"/>
</dbReference>
<comment type="caution">
    <text evidence="8">The sequence shown here is derived from an EMBL/GenBank/DDBJ whole genome shotgun (WGS) entry which is preliminary data.</text>
</comment>
<gene>
    <name evidence="8" type="ORF">ABOM_001822</name>
</gene>
<dbReference type="GeneID" id="34445212"/>
<comment type="cofactor">
    <cofactor evidence="1">
        <name>Zn(2+)</name>
        <dbReference type="ChEBI" id="CHEBI:29105"/>
    </cofactor>
</comment>
<evidence type="ECO:0000256" key="3">
    <source>
        <dbReference type="ARBA" id="ARBA00022833"/>
    </source>
</evidence>
<keyword evidence="6" id="KW-1133">Transmembrane helix</keyword>
<name>A0A1F8ADD6_9EURO</name>
<dbReference type="PROSITE" id="PS00059">
    <property type="entry name" value="ADH_ZINC"/>
    <property type="match status" value="1"/>
</dbReference>
<dbReference type="InterPro" id="IPR013154">
    <property type="entry name" value="ADH-like_N"/>
</dbReference>
<feature type="transmembrane region" description="Helical" evidence="6">
    <location>
        <begin position="447"/>
        <end position="466"/>
    </location>
</feature>
<feature type="transmembrane region" description="Helical" evidence="6">
    <location>
        <begin position="513"/>
        <end position="538"/>
    </location>
</feature>
<dbReference type="SUPFAM" id="SSF50129">
    <property type="entry name" value="GroES-like"/>
    <property type="match status" value="1"/>
</dbReference>
<feature type="region of interest" description="Disordered" evidence="5">
    <location>
        <begin position="1"/>
        <end position="27"/>
    </location>
</feature>
<dbReference type="Pfam" id="PF08240">
    <property type="entry name" value="ADH_N"/>
    <property type="match status" value="1"/>
</dbReference>
<evidence type="ECO:0000259" key="7">
    <source>
        <dbReference type="Pfam" id="PF08240"/>
    </source>
</evidence>
<evidence type="ECO:0000313" key="8">
    <source>
        <dbReference type="EMBL" id="OGM49750.1"/>
    </source>
</evidence>
<dbReference type="STRING" id="109264.A0A1F8ADD6"/>
<feature type="transmembrane region" description="Helical" evidence="6">
    <location>
        <begin position="1439"/>
        <end position="1460"/>
    </location>
</feature>
<keyword evidence="6" id="KW-0472">Membrane</keyword>
<dbReference type="Pfam" id="PF11915">
    <property type="entry name" value="DUF3433"/>
    <property type="match status" value="2"/>
</dbReference>
<dbReference type="PANTHER" id="PTHR42813:SF1">
    <property type="entry name" value="DEHYDROGENASE, PUTATIVE (AFU_ORTHOLOGUE AFUA_5G03930)-RELATED"/>
    <property type="match status" value="1"/>
</dbReference>
<keyword evidence="4" id="KW-0560">Oxidoreductase</keyword>
<feature type="transmembrane region" description="Helical" evidence="6">
    <location>
        <begin position="982"/>
        <end position="1004"/>
    </location>
</feature>
<keyword evidence="2" id="KW-0479">Metal-binding</keyword>
<evidence type="ECO:0000256" key="2">
    <source>
        <dbReference type="ARBA" id="ARBA00022723"/>
    </source>
</evidence>
<feature type="transmembrane region" description="Helical" evidence="6">
    <location>
        <begin position="1024"/>
        <end position="1047"/>
    </location>
</feature>
<dbReference type="OrthoDB" id="3248909at2759"/>
<organism evidence="8 9">
    <name type="scientific">Aspergillus bombycis</name>
    <dbReference type="NCBI Taxonomy" id="109264"/>
    <lineage>
        <taxon>Eukaryota</taxon>
        <taxon>Fungi</taxon>
        <taxon>Dikarya</taxon>
        <taxon>Ascomycota</taxon>
        <taxon>Pezizomycotina</taxon>
        <taxon>Eurotiomycetes</taxon>
        <taxon>Eurotiomycetidae</taxon>
        <taxon>Eurotiales</taxon>
        <taxon>Aspergillaceae</taxon>
        <taxon>Aspergillus</taxon>
    </lineage>
</organism>
<feature type="transmembrane region" description="Helical" evidence="6">
    <location>
        <begin position="1093"/>
        <end position="1115"/>
    </location>
</feature>
<evidence type="ECO:0000256" key="4">
    <source>
        <dbReference type="ARBA" id="ARBA00023002"/>
    </source>
</evidence>
<dbReference type="Proteomes" id="UP000179179">
    <property type="component" value="Unassembled WGS sequence"/>
</dbReference>
<dbReference type="EMBL" id="LYCR01000007">
    <property type="protein sequence ID" value="OGM49750.1"/>
    <property type="molecule type" value="Genomic_DNA"/>
</dbReference>
<evidence type="ECO:0000256" key="1">
    <source>
        <dbReference type="ARBA" id="ARBA00001947"/>
    </source>
</evidence>
<dbReference type="InterPro" id="IPR021840">
    <property type="entry name" value="DUF3433"/>
</dbReference>